<keyword evidence="1" id="KW-0472">Membrane</keyword>
<proteinExistence type="predicted"/>
<gene>
    <name evidence="2" type="ORF">GCM10023156_51010</name>
</gene>
<keyword evidence="1" id="KW-0812">Transmembrane</keyword>
<organism evidence="2 3">
    <name type="scientific">Novipirellula rosea</name>
    <dbReference type="NCBI Taxonomy" id="1031540"/>
    <lineage>
        <taxon>Bacteria</taxon>
        <taxon>Pseudomonadati</taxon>
        <taxon>Planctomycetota</taxon>
        <taxon>Planctomycetia</taxon>
        <taxon>Pirellulales</taxon>
        <taxon>Pirellulaceae</taxon>
        <taxon>Novipirellula</taxon>
    </lineage>
</organism>
<keyword evidence="3" id="KW-1185">Reference proteome</keyword>
<evidence type="ECO:0000313" key="3">
    <source>
        <dbReference type="Proteomes" id="UP001500840"/>
    </source>
</evidence>
<dbReference type="EMBL" id="BAABGA010000070">
    <property type="protein sequence ID" value="GAA4464490.1"/>
    <property type="molecule type" value="Genomic_DNA"/>
</dbReference>
<accession>A0ABP8NBP6</accession>
<comment type="caution">
    <text evidence="2">The sequence shown here is derived from an EMBL/GenBank/DDBJ whole genome shotgun (WGS) entry which is preliminary data.</text>
</comment>
<feature type="transmembrane region" description="Helical" evidence="1">
    <location>
        <begin position="31"/>
        <end position="53"/>
    </location>
</feature>
<evidence type="ECO:0000256" key="1">
    <source>
        <dbReference type="SAM" id="Phobius"/>
    </source>
</evidence>
<dbReference type="Proteomes" id="UP001500840">
    <property type="component" value="Unassembled WGS sequence"/>
</dbReference>
<reference evidence="3" key="1">
    <citation type="journal article" date="2019" name="Int. J. Syst. Evol. Microbiol.">
        <title>The Global Catalogue of Microorganisms (GCM) 10K type strain sequencing project: providing services to taxonomists for standard genome sequencing and annotation.</title>
        <authorList>
            <consortium name="The Broad Institute Genomics Platform"/>
            <consortium name="The Broad Institute Genome Sequencing Center for Infectious Disease"/>
            <person name="Wu L."/>
            <person name="Ma J."/>
        </authorList>
    </citation>
    <scope>NUCLEOTIDE SEQUENCE [LARGE SCALE GENOMIC DNA]</scope>
    <source>
        <strain evidence="3">JCM 17759</strain>
    </source>
</reference>
<sequence>MLAVGGATFGLAYGCVLMLFTRLSKRNVQPTVHIVAACVTSFILGFAAAVYAFERHSIVSPFLVAFATAAIAFLVATLSSVPYADTSVAKDGG</sequence>
<name>A0ABP8NBP6_9BACT</name>
<feature type="transmembrane region" description="Helical" evidence="1">
    <location>
        <begin position="59"/>
        <end position="81"/>
    </location>
</feature>
<keyword evidence="1" id="KW-1133">Transmembrane helix</keyword>
<feature type="transmembrane region" description="Helical" evidence="1">
    <location>
        <begin position="6"/>
        <end position="24"/>
    </location>
</feature>
<evidence type="ECO:0000313" key="2">
    <source>
        <dbReference type="EMBL" id="GAA4464490.1"/>
    </source>
</evidence>
<protein>
    <submittedName>
        <fullName evidence="2">Uncharacterized protein</fullName>
    </submittedName>
</protein>